<gene>
    <name evidence="1" type="ORF">METZ01_LOCUS212880</name>
</gene>
<evidence type="ECO:0000313" key="1">
    <source>
        <dbReference type="EMBL" id="SVB60026.1"/>
    </source>
</evidence>
<protein>
    <submittedName>
        <fullName evidence="1">Uncharacterized protein</fullName>
    </submittedName>
</protein>
<feature type="non-terminal residue" evidence="1">
    <location>
        <position position="42"/>
    </location>
</feature>
<dbReference type="InterPro" id="IPR036920">
    <property type="entry name" value="Ribosomal_uL16_sf"/>
</dbReference>
<proteinExistence type="predicted"/>
<dbReference type="Gene3D" id="3.90.1170.10">
    <property type="entry name" value="Ribosomal protein L10e/L16"/>
    <property type="match status" value="1"/>
</dbReference>
<dbReference type="GO" id="GO:0003735">
    <property type="term" value="F:structural constituent of ribosome"/>
    <property type="evidence" value="ECO:0007669"/>
    <property type="project" value="InterPro"/>
</dbReference>
<reference evidence="1" key="1">
    <citation type="submission" date="2018-05" db="EMBL/GenBank/DDBJ databases">
        <authorList>
            <person name="Lanie J.A."/>
            <person name="Ng W.-L."/>
            <person name="Kazmierczak K.M."/>
            <person name="Andrzejewski T.M."/>
            <person name="Davidsen T.M."/>
            <person name="Wayne K.J."/>
            <person name="Tettelin H."/>
            <person name="Glass J.I."/>
            <person name="Rusch D."/>
            <person name="Podicherti R."/>
            <person name="Tsui H.-C.T."/>
            <person name="Winkler M.E."/>
        </authorList>
    </citation>
    <scope>NUCLEOTIDE SEQUENCE</scope>
</reference>
<dbReference type="SUPFAM" id="SSF54686">
    <property type="entry name" value="Ribosomal protein L16p/L10e"/>
    <property type="match status" value="1"/>
</dbReference>
<name>A0A382FAC7_9ZZZZ</name>
<dbReference type="GO" id="GO:0005840">
    <property type="term" value="C:ribosome"/>
    <property type="evidence" value="ECO:0007669"/>
    <property type="project" value="InterPro"/>
</dbReference>
<dbReference type="GO" id="GO:0006412">
    <property type="term" value="P:translation"/>
    <property type="evidence" value="ECO:0007669"/>
    <property type="project" value="InterPro"/>
</dbReference>
<dbReference type="EMBL" id="UINC01048909">
    <property type="protein sequence ID" value="SVB60026.1"/>
    <property type="molecule type" value="Genomic_DNA"/>
</dbReference>
<organism evidence="1">
    <name type="scientific">marine metagenome</name>
    <dbReference type="NCBI Taxonomy" id="408172"/>
    <lineage>
        <taxon>unclassified sequences</taxon>
        <taxon>metagenomes</taxon>
        <taxon>ecological metagenomes</taxon>
    </lineage>
</organism>
<dbReference type="AlphaFoldDB" id="A0A382FAC7"/>
<sequence length="42" mass="4913">MHGECYRRANGQPYTRKEYIKGKPQIKIAKFEGGKKGDYDYS</sequence>
<accession>A0A382FAC7</accession>